<reference evidence="2" key="1">
    <citation type="journal article" date="2010" name="Science">
        <title>Plasticity of animal genome architecture unmasked by rapid evolution of a pelagic tunicate.</title>
        <authorList>
            <person name="Denoeud F."/>
            <person name="Henriet S."/>
            <person name="Mungpakdee S."/>
            <person name="Aury J.M."/>
            <person name="Da Silva C."/>
            <person name="Brinkmann H."/>
            <person name="Mikhaleva J."/>
            <person name="Olsen L.C."/>
            <person name="Jubin C."/>
            <person name="Canestro C."/>
            <person name="Bouquet J.M."/>
            <person name="Danks G."/>
            <person name="Poulain J."/>
            <person name="Campsteijn C."/>
            <person name="Adamski M."/>
            <person name="Cross I."/>
            <person name="Yadetie F."/>
            <person name="Muffato M."/>
            <person name="Louis A."/>
            <person name="Butcher S."/>
            <person name="Tsagkogeorga G."/>
            <person name="Konrad A."/>
            <person name="Singh S."/>
            <person name="Jensen M.F."/>
            <person name="Cong E.H."/>
            <person name="Eikeseth-Otteraa H."/>
            <person name="Noel B."/>
            <person name="Anthouard V."/>
            <person name="Porcel B.M."/>
            <person name="Kachouri-Lafond R."/>
            <person name="Nishino A."/>
            <person name="Ugolini M."/>
            <person name="Chourrout P."/>
            <person name="Nishida H."/>
            <person name="Aasland R."/>
            <person name="Huzurbazar S."/>
            <person name="Westhof E."/>
            <person name="Delsuc F."/>
            <person name="Lehrach H."/>
            <person name="Reinhardt R."/>
            <person name="Weissenbach J."/>
            <person name="Roy S.W."/>
            <person name="Artiguenave F."/>
            <person name="Postlethwait J.H."/>
            <person name="Manak J.R."/>
            <person name="Thompson E.M."/>
            <person name="Jaillon O."/>
            <person name="Du Pasquier L."/>
            <person name="Boudinot P."/>
            <person name="Liberles D.A."/>
            <person name="Volff J.N."/>
            <person name="Philippe H."/>
            <person name="Lenhard B."/>
            <person name="Roest Crollius H."/>
            <person name="Wincker P."/>
            <person name="Chourrout D."/>
        </authorList>
    </citation>
    <scope>NUCLEOTIDE SEQUENCE [LARGE SCALE GENOMIC DNA]</scope>
</reference>
<evidence type="ECO:0000313" key="4">
    <source>
        <dbReference type="Proteomes" id="UP000001307"/>
    </source>
</evidence>
<dbReference type="EMBL" id="FN655031">
    <property type="protein sequence ID" value="CBY37668.1"/>
    <property type="molecule type" value="Genomic_DNA"/>
</dbReference>
<dbReference type="InParanoid" id="E4XKZ2"/>
<accession>E4XKZ2</accession>
<keyword evidence="4" id="KW-1185">Reference proteome</keyword>
<evidence type="ECO:0000313" key="3">
    <source>
        <dbReference type="EMBL" id="CBY37668.1"/>
    </source>
</evidence>
<organism evidence="2">
    <name type="scientific">Oikopleura dioica</name>
    <name type="common">Tunicate</name>
    <dbReference type="NCBI Taxonomy" id="34765"/>
    <lineage>
        <taxon>Eukaryota</taxon>
        <taxon>Metazoa</taxon>
        <taxon>Chordata</taxon>
        <taxon>Tunicata</taxon>
        <taxon>Appendicularia</taxon>
        <taxon>Copelata</taxon>
        <taxon>Oikopleuridae</taxon>
        <taxon>Oikopleura</taxon>
    </lineage>
</organism>
<gene>
    <name evidence="2" type="ORF">GSOID_T00014363001</name>
    <name evidence="3" type="ORF">GSOID_T00031150001</name>
</gene>
<feature type="region of interest" description="Disordered" evidence="1">
    <location>
        <begin position="176"/>
        <end position="204"/>
    </location>
</feature>
<dbReference type="OrthoDB" id="10387775at2759"/>
<name>E4XKZ2_OIKDI</name>
<proteinExistence type="predicted"/>
<evidence type="ECO:0000313" key="2">
    <source>
        <dbReference type="EMBL" id="CBY25060.1"/>
    </source>
</evidence>
<protein>
    <submittedName>
        <fullName evidence="2">Uncharacterized protein</fullName>
    </submittedName>
</protein>
<feature type="compositionally biased region" description="Basic and acidic residues" evidence="1">
    <location>
        <begin position="182"/>
        <end position="191"/>
    </location>
</feature>
<dbReference type="EMBL" id="FN653066">
    <property type="protein sequence ID" value="CBY25060.1"/>
    <property type="molecule type" value="Genomic_DNA"/>
</dbReference>
<sequence>MQQSILEKIAKLLCCATNLPERQENTIEDKREIRYDYDPKPEPQIPWNQIPSVVLDDGSCTSLHTKHNDNGNQYVPVSNSNETLESSTDGVFDIYQNPPSTEEQRARLREEHRFKNQSKIKLHREKSISMTNLSAPKANKFPPTSNLMLIKSKSQFDILTRDETVPYDEIKAFCNSRGSQRTTERSVDSEHGNMPISPIRPRYSAENQPNIGMYKQPMRAVLSPKVEPNTTAVNYVAVNWEKTDQLRTDS</sequence>
<evidence type="ECO:0000256" key="1">
    <source>
        <dbReference type="SAM" id="MobiDB-lite"/>
    </source>
</evidence>
<dbReference type="AlphaFoldDB" id="E4XKZ2"/>
<dbReference type="Proteomes" id="UP000001307">
    <property type="component" value="Unassembled WGS sequence"/>
</dbReference>
<dbReference type="Proteomes" id="UP000011014">
    <property type="component" value="Unassembled WGS sequence"/>
</dbReference>